<dbReference type="AlphaFoldDB" id="A0A4U0SXJ9"/>
<protein>
    <recommendedName>
        <fullName evidence="4">Tetratricopeptide repeat protein</fullName>
    </recommendedName>
</protein>
<dbReference type="RefSeq" id="WP_136721640.1">
    <property type="nucleotide sequence ID" value="NZ_SUMC01000001.1"/>
</dbReference>
<evidence type="ECO:0000256" key="1">
    <source>
        <dbReference type="SAM" id="Phobius"/>
    </source>
</evidence>
<feature type="transmembrane region" description="Helical" evidence="1">
    <location>
        <begin position="262"/>
        <end position="279"/>
    </location>
</feature>
<dbReference type="SUPFAM" id="SSF48452">
    <property type="entry name" value="TPR-like"/>
    <property type="match status" value="1"/>
</dbReference>
<evidence type="ECO:0000313" key="2">
    <source>
        <dbReference type="EMBL" id="TKA13481.1"/>
    </source>
</evidence>
<keyword evidence="1" id="KW-0812">Transmembrane</keyword>
<evidence type="ECO:0000313" key="3">
    <source>
        <dbReference type="Proteomes" id="UP000305778"/>
    </source>
</evidence>
<reference evidence="2 3" key="1">
    <citation type="submission" date="2019-04" db="EMBL/GenBank/DDBJ databases">
        <title>Streptomyces oryziradicis sp. nov., a novel actinomycete isolated from rhizosphere soil of rice (Oryza sativa L.).</title>
        <authorList>
            <person name="Li C."/>
        </authorList>
    </citation>
    <scope>NUCLEOTIDE SEQUENCE [LARGE SCALE GENOMIC DNA]</scope>
    <source>
        <strain evidence="2 3">NEAU-C40</strain>
    </source>
</reference>
<keyword evidence="3" id="KW-1185">Reference proteome</keyword>
<keyword evidence="1" id="KW-0472">Membrane</keyword>
<dbReference type="EMBL" id="SUMC01000001">
    <property type="protein sequence ID" value="TKA13481.1"/>
    <property type="molecule type" value="Genomic_DNA"/>
</dbReference>
<feature type="transmembrane region" description="Helical" evidence="1">
    <location>
        <begin position="328"/>
        <end position="352"/>
    </location>
</feature>
<comment type="caution">
    <text evidence="2">The sequence shown here is derived from an EMBL/GenBank/DDBJ whole genome shotgun (WGS) entry which is preliminary data.</text>
</comment>
<keyword evidence="1" id="KW-1133">Transmembrane helix</keyword>
<gene>
    <name evidence="2" type="ORF">FCI23_01990</name>
</gene>
<feature type="transmembrane region" description="Helical" evidence="1">
    <location>
        <begin position="177"/>
        <end position="196"/>
    </location>
</feature>
<dbReference type="OrthoDB" id="4070506at2"/>
<proteinExistence type="predicted"/>
<evidence type="ECO:0008006" key="4">
    <source>
        <dbReference type="Google" id="ProtNLM"/>
    </source>
</evidence>
<dbReference type="Proteomes" id="UP000305778">
    <property type="component" value="Unassembled WGS sequence"/>
</dbReference>
<accession>A0A4U0SXJ9</accession>
<feature type="transmembrane region" description="Helical" evidence="1">
    <location>
        <begin position="236"/>
        <end position="256"/>
    </location>
</feature>
<feature type="transmembrane region" description="Helical" evidence="1">
    <location>
        <begin position="300"/>
        <end position="322"/>
    </location>
</feature>
<organism evidence="2 3">
    <name type="scientific">Actinacidiphila oryziradicis</name>
    <dbReference type="NCBI Taxonomy" id="2571141"/>
    <lineage>
        <taxon>Bacteria</taxon>
        <taxon>Bacillati</taxon>
        <taxon>Actinomycetota</taxon>
        <taxon>Actinomycetes</taxon>
        <taxon>Kitasatosporales</taxon>
        <taxon>Streptomycetaceae</taxon>
        <taxon>Actinacidiphila</taxon>
    </lineage>
</organism>
<dbReference type="InterPro" id="IPR011990">
    <property type="entry name" value="TPR-like_helical_dom_sf"/>
</dbReference>
<sequence length="363" mass="38290">MGGDSYDYLVRARDLAAGRRPAESREAVDWALAHARPADTGVLVLAGMVLLMLGDGPAALTVGLRAAGGDPDDWEAQVVVADACRLLVRIPESLAAARRAVALAPHEPEARVALWRALAEYRTFTGIPKEHRLERDATARRAVELGADPRQFRAPRWWLPVLPAIAVGVMVPTAGGWVVGCVLALMAAVAAALWLVQARSSGTSASGRLQSLRALARADLAGDPSRTRTAVIGSGAFLPVIPFAATAFACAAGVGGHPWPDWLVAAAAGGALAALYAAARAIRWWYGADFLRRDFLPSRFAAVQLCAAGALIGTTLALSAAGVRSAGWWALLFYAHFAWFLAALAGAVALLARERRRRDDAAR</sequence>
<dbReference type="Gene3D" id="1.25.40.10">
    <property type="entry name" value="Tetratricopeptide repeat domain"/>
    <property type="match status" value="1"/>
</dbReference>
<name>A0A4U0SXJ9_9ACTN</name>